<evidence type="ECO:0000313" key="1">
    <source>
        <dbReference type="EMBL" id="PIP86463.1"/>
    </source>
</evidence>
<dbReference type="EMBL" id="PCTS01000026">
    <property type="protein sequence ID" value="PIP86463.1"/>
    <property type="molecule type" value="Genomic_DNA"/>
</dbReference>
<dbReference type="InterPro" id="IPR027417">
    <property type="entry name" value="P-loop_NTPase"/>
</dbReference>
<dbReference type="AlphaFoldDB" id="A0A2H0DWA8"/>
<reference evidence="1 2" key="1">
    <citation type="submission" date="2017-09" db="EMBL/GenBank/DDBJ databases">
        <title>Depth-based differentiation of microbial function through sediment-hosted aquifers and enrichment of novel symbionts in the deep terrestrial subsurface.</title>
        <authorList>
            <person name="Probst A.J."/>
            <person name="Ladd B."/>
            <person name="Jarett J.K."/>
            <person name="Geller-Mcgrath D.E."/>
            <person name="Sieber C.M."/>
            <person name="Emerson J.B."/>
            <person name="Anantharaman K."/>
            <person name="Thomas B.C."/>
            <person name="Malmstrom R."/>
            <person name="Stieglmeier M."/>
            <person name="Klingl A."/>
            <person name="Woyke T."/>
            <person name="Ryan C.M."/>
            <person name="Banfield J.F."/>
        </authorList>
    </citation>
    <scope>NUCLEOTIDE SEQUENCE [LARGE SCALE GENOMIC DNA]</scope>
    <source>
        <strain evidence="1">CG22_combo_CG10-13_8_21_14_all_43_18</strain>
    </source>
</reference>
<evidence type="ECO:0000313" key="2">
    <source>
        <dbReference type="Proteomes" id="UP000231276"/>
    </source>
</evidence>
<comment type="caution">
    <text evidence="1">The sequence shown here is derived from an EMBL/GenBank/DDBJ whole genome shotgun (WGS) entry which is preliminary data.</text>
</comment>
<dbReference type="Gene3D" id="3.40.50.300">
    <property type="entry name" value="P-loop containing nucleotide triphosphate hydrolases"/>
    <property type="match status" value="1"/>
</dbReference>
<gene>
    <name evidence="1" type="ORF">COW82_01870</name>
</gene>
<dbReference type="SUPFAM" id="SSF52540">
    <property type="entry name" value="P-loop containing nucleoside triphosphate hydrolases"/>
    <property type="match status" value="1"/>
</dbReference>
<protein>
    <submittedName>
        <fullName evidence="1">Uncharacterized protein</fullName>
    </submittedName>
</protein>
<organism evidence="1 2">
    <name type="scientific">Candidatus Campbellbacteria bacterium CG22_combo_CG10-13_8_21_14_all_43_18</name>
    <dbReference type="NCBI Taxonomy" id="1974530"/>
    <lineage>
        <taxon>Bacteria</taxon>
        <taxon>Candidatus Campbelliibacteriota</taxon>
    </lineage>
</organism>
<name>A0A2H0DWA8_9BACT</name>
<accession>A0A2H0DWA8</accession>
<proteinExistence type="predicted"/>
<dbReference type="Proteomes" id="UP000231276">
    <property type="component" value="Unassembled WGS sequence"/>
</dbReference>
<feature type="non-terminal residue" evidence="1">
    <location>
        <position position="1"/>
    </location>
</feature>
<sequence length="220" mass="25138">LDRTYFIAGPPRIGKTILAFALAEKIKGHVVSTDSIRNAAKKGCPNKESDLFIINRAENVSEDEWLKNHLENPEITVEHQNRESKAIWPSLVSFCNSFCEDDAVHIVEGVAILPALVSQMKNKPEHVIFVGNTSDSHLQAMLDHADRFPNKDWMRAMNYSKQRFEGMANFIKEMSFYFKTEAEKYGFPYYEISDDDFENSIDKIVKSITAQVVLKEGSNW</sequence>